<feature type="compositionally biased region" description="Polar residues" evidence="1">
    <location>
        <begin position="2419"/>
        <end position="2436"/>
    </location>
</feature>
<keyword evidence="4" id="KW-1185">Reference proteome</keyword>
<feature type="compositionally biased region" description="Low complexity" evidence="1">
    <location>
        <begin position="2362"/>
        <end position="2374"/>
    </location>
</feature>
<feature type="compositionally biased region" description="Low complexity" evidence="1">
    <location>
        <begin position="2584"/>
        <end position="2593"/>
    </location>
</feature>
<dbReference type="InterPro" id="IPR057986">
    <property type="entry name" value="TPR_Rlf/292/654"/>
</dbReference>
<feature type="compositionally biased region" description="Low complexity" evidence="1">
    <location>
        <begin position="2757"/>
        <end position="2766"/>
    </location>
</feature>
<feature type="region of interest" description="Disordered" evidence="1">
    <location>
        <begin position="2740"/>
        <end position="2767"/>
    </location>
</feature>
<feature type="region of interest" description="Disordered" evidence="1">
    <location>
        <begin position="1284"/>
        <end position="1318"/>
    </location>
</feature>
<feature type="region of interest" description="Disordered" evidence="1">
    <location>
        <begin position="2414"/>
        <end position="2479"/>
    </location>
</feature>
<feature type="region of interest" description="Disordered" evidence="1">
    <location>
        <begin position="1102"/>
        <end position="1122"/>
    </location>
</feature>
<feature type="compositionally biased region" description="Low complexity" evidence="1">
    <location>
        <begin position="2463"/>
        <end position="2473"/>
    </location>
</feature>
<proteinExistence type="predicted"/>
<feature type="region of interest" description="Disordered" evidence="1">
    <location>
        <begin position="1058"/>
        <end position="1083"/>
    </location>
</feature>
<feature type="region of interest" description="Disordered" evidence="1">
    <location>
        <begin position="1569"/>
        <end position="1590"/>
    </location>
</feature>
<feature type="region of interest" description="Disordered" evidence="1">
    <location>
        <begin position="1530"/>
        <end position="1552"/>
    </location>
</feature>
<feature type="compositionally biased region" description="Low complexity" evidence="1">
    <location>
        <begin position="2527"/>
        <end position="2539"/>
    </location>
</feature>
<reference evidence="3" key="2">
    <citation type="submission" date="2022-10" db="EMBL/GenBank/DDBJ databases">
        <authorList>
            <consortium name="ENA_rothamsted_submissions"/>
            <consortium name="culmorum"/>
            <person name="King R."/>
        </authorList>
    </citation>
    <scope>NUCLEOTIDE SEQUENCE</scope>
</reference>
<feature type="compositionally biased region" description="Polar residues" evidence="1">
    <location>
        <begin position="1457"/>
        <end position="1467"/>
    </location>
</feature>
<feature type="compositionally biased region" description="Basic and acidic residues" evidence="1">
    <location>
        <begin position="1873"/>
        <end position="1894"/>
    </location>
</feature>
<feature type="region of interest" description="Disordered" evidence="1">
    <location>
        <begin position="2359"/>
        <end position="2381"/>
    </location>
</feature>
<evidence type="ECO:0000313" key="4">
    <source>
        <dbReference type="Proteomes" id="UP001153737"/>
    </source>
</evidence>
<dbReference type="Proteomes" id="UP001153737">
    <property type="component" value="Chromosome 14"/>
</dbReference>
<feature type="compositionally biased region" description="Polar residues" evidence="1">
    <location>
        <begin position="2740"/>
        <end position="2753"/>
    </location>
</feature>
<protein>
    <recommendedName>
        <fullName evidence="2">Zinc finger protein Rlf/292/654 TPR repeats domain-containing protein</fullName>
    </recommendedName>
</protein>
<feature type="region of interest" description="Disordered" evidence="1">
    <location>
        <begin position="558"/>
        <end position="603"/>
    </location>
</feature>
<feature type="domain" description="Zinc finger protein Rlf/292/654 TPR repeats" evidence="2">
    <location>
        <begin position="306"/>
        <end position="406"/>
    </location>
</feature>
<feature type="compositionally biased region" description="Basic and acidic residues" evidence="1">
    <location>
        <begin position="1068"/>
        <end position="1083"/>
    </location>
</feature>
<feature type="region of interest" description="Disordered" evidence="1">
    <location>
        <begin position="3167"/>
        <end position="3201"/>
    </location>
</feature>
<evidence type="ECO:0000259" key="2">
    <source>
        <dbReference type="Pfam" id="PF25580"/>
    </source>
</evidence>
<feature type="compositionally biased region" description="Polar residues" evidence="1">
    <location>
        <begin position="1532"/>
        <end position="1552"/>
    </location>
</feature>
<feature type="compositionally biased region" description="Polar residues" evidence="1">
    <location>
        <begin position="2443"/>
        <end position="2462"/>
    </location>
</feature>
<feature type="compositionally biased region" description="Polar residues" evidence="1">
    <location>
        <begin position="2570"/>
        <end position="2583"/>
    </location>
</feature>
<dbReference type="Pfam" id="PF25580">
    <property type="entry name" value="TPR_Rlf"/>
    <property type="match status" value="1"/>
</dbReference>
<reference evidence="3" key="1">
    <citation type="submission" date="2022-01" db="EMBL/GenBank/DDBJ databases">
        <authorList>
            <person name="King R."/>
        </authorList>
    </citation>
    <scope>NUCLEOTIDE SEQUENCE</scope>
</reference>
<feature type="region of interest" description="Disordered" evidence="1">
    <location>
        <begin position="1447"/>
        <end position="1467"/>
    </location>
</feature>
<feature type="region of interest" description="Disordered" evidence="1">
    <location>
        <begin position="2496"/>
        <end position="2594"/>
    </location>
</feature>
<name>A0A9P0GTE9_PHACE</name>
<organism evidence="3 4">
    <name type="scientific">Phaedon cochleariae</name>
    <name type="common">Mustard beetle</name>
    <dbReference type="NCBI Taxonomy" id="80249"/>
    <lineage>
        <taxon>Eukaryota</taxon>
        <taxon>Metazoa</taxon>
        <taxon>Ecdysozoa</taxon>
        <taxon>Arthropoda</taxon>
        <taxon>Hexapoda</taxon>
        <taxon>Insecta</taxon>
        <taxon>Pterygota</taxon>
        <taxon>Neoptera</taxon>
        <taxon>Endopterygota</taxon>
        <taxon>Coleoptera</taxon>
        <taxon>Polyphaga</taxon>
        <taxon>Cucujiformia</taxon>
        <taxon>Chrysomeloidea</taxon>
        <taxon>Chrysomelidae</taxon>
        <taxon>Chrysomelinae</taxon>
        <taxon>Chrysomelini</taxon>
        <taxon>Phaedon</taxon>
    </lineage>
</organism>
<dbReference type="EMBL" id="OU896720">
    <property type="protein sequence ID" value="CAH1153429.1"/>
    <property type="molecule type" value="Genomic_DNA"/>
</dbReference>
<evidence type="ECO:0000256" key="1">
    <source>
        <dbReference type="SAM" id="MobiDB-lite"/>
    </source>
</evidence>
<feature type="region of interest" description="Disordered" evidence="1">
    <location>
        <begin position="1873"/>
        <end position="1925"/>
    </location>
</feature>
<accession>A0A9P0GTE9</accession>
<gene>
    <name evidence="3" type="ORF">PHAECO_LOCUS3965</name>
</gene>
<sequence>MSFLEDLCHLAPFKKLEFILNNKNESFQNKVESIVEVWKIVGELNLSQFGIHHVIQILDWAKLHALNIVLTAEWNEFKPNYEPKLLEEIARAESALSKLNSAFATRCKKLADVVRNPWEDTVLMRLMKTKDAEIGPEEVEFFCVETAYLVSVRLKKLCESHCEDLALNLVTAFMNCNKLSKTQNFSVNATESQMWFIFDIYIALLYKFQHRQTIVVLLKELAFDEGLQLVRRFANKRVKISKIWKNCHRVAILGAQMYISQAVVKYAVELKTYLESFLEIYISLCTKESLLQDFPTSIRRISNLADADGLYVFCDVIQKKAGTELKPFVVELYIRALTTDMNELERQKDSDEPEKAAATTSRLAAAFCNLADFLDEHVKVARECILTAFSLEPTKDRMAAIENLARRSGFQVLDTGQEWKCKLHPPTLPSDDVTWVCPECGDWMCNPDFTAPTKINMALNEALQNSVLGITEALCDDLVVCLSNPRYQILSWFLPWDDLHRLCKMYLQDPQTTKNFVTELKFVDIDYSIFKGIKREPLDELAGIERGYEQYLDHNFVSGDESDSEDSLSQDSRPYSLGSDGAGEGPYLPLLPPQPKSDPNTLKSLRMFRPNLKRVKDKEPSDVIAEKLFKSDSNNVLQEVQKPDIASLSEFLNGVCPAVSQTSLPSITLSDNSNSSGIEDSQSKNVKTATLSLLGGQVAEKETPIIQVPQILKSTIPRLEDPFLKETRHPASEQIKDNVTSTMEITQDPPNPQKELLPNGMVDDNNYNQVVAIREQGFCLPCRGTRVYKIKMDKQTQSLPIMTTTIVHTPQLPVSIPISQIFRLHLGRSLLNATKQTRTNPTVLEESLSRQQPINNQITSPHFLLLKKSPNQNLMATQLALSQSLIHKGKIQTDLPLPSQLLLPGLELQVTLPNHRSALNDLPLFSKEDQLKPLAKANQNPTLGQLKITLVNISKLKQPILNREEPALPKEDQCQIRLKKEQTPNRLEKEESPLRDMNLLRQTLGSLEQQVLPKVGQQPNQLKQGELSQVLSHLKKKEPSLVNINLKQPFVSLEQLVPSKENPSSNQSDKEIPQKQEQHPEKKSLLVDVNKLKQPFVSLEQLVPPSVDQPPNHPERQEQPHVTRCIQNRASSTQYPIQSHKINQLVLNLPLEVRDHPVLGPNQKPSDSYSCQSLNLSTKTPANSLVHPEKSQSNEALINNSIVIPKTYRLRTWIRTKWPTYLFQGYSSLREDSSKLENLFLDSTMSDIKHHFKHINQLEDSSMQEKINQLEGGKQLVVICQQEDHSKQENNQSEDSKQLEDSSNQLKKNTKLGGGIKSEVNNQLEDSDIQEINQSQESNLSGEVKQLKVNILKNIKVEINSKLENSYTPEVNSRSVSNSKLLEEIEQLEVKEENKQFIIKEESKQLEVKVEIKQLEIKEESKHLEFKEESKQLEVKEEMIQLEVNTQPEPSAVQLPEEQNQTSSSPLGNMKLLDVRIEVPRLELWTEKALLPKTQADCSKQHCSLEHKKLVVNLDRLQLRLPSQYETKYASKDQSFQTSQSTKQDQLQKQVGQMKQKRLQDISCSLPKVRKLSQSSDKPKIKTTHNSPKRPLAMPLKQLQAVSVVLDKMPVTKIPQCSISMEQCLDQIQYRCIPSRDMGWAKWEGKCWPGLIQTNLDPYTEVQQEHFPKPSRFRFGNQMSCVEMMNSSAILEATIRNEEEFSSEKNLHERDKVRCNNDVGKDSNMVVEINGGDANKIDEYLFEDVSQSELQNSDVEIFSSVFGDKMEKLIPQDNNDYTVRDAEQVAKDSEDELPKNLNLTENIRTYVNKSKKPLATAFKDCVNALTGDDKLDVCKNVNSINKIDSHSSVQIGETKPKELKVILDRLPSNKKLDGKCTSNKEEYPSIKSKCDRGRTPPKNAKRRRSMDKSENKAGKAPNLVQNNNFSPLQDANIRVNPRVYSRACCDLNKQKALNMSMTMCVDKAEERNYAKSILANVPGLDNFQMMRPLNVSPIVNVVQISGGRQAQNVPIQNTQTSTQVTPHIQRIGQPRISDQKPENSSVTSSIITTSTTTTTIARTATTQPSTLINILSQQIIRPVSAQNNPMRRQPPLINILSQQIIRPSIQGVKTVTNSIVPAIADTNQVKPVVTTEPIILNQTNNIVKTTTAPAKNPNTVTPGQGSTILQFICKSSLPKFQQAFGKTVYQNNSESTDSPSTTVETTCYNATVDTKPKVVKSVPVNIQPIQGSVIYSRQVPVGQTISLIPNSGTTRQVFRIATSNPEQLSLVKDSVIHSKMSALLAAALQGRPKNAEGEVQVVNSDDAKGTITRPTLVQSARIVKPVQLQLQPNTVKTSPQTNLSSTTLEQLREFDMVYKQIKERSSTTTTEGSSGSGENQEVPQQRISVTYVNQLPKYTQLSPVVVVTSYSSLQPAASPALSVTSQGSSSPCVTPASTPTLPKVATKPSSKGKTLKTSPPNNTVATKSSPIPKPQQKPQEDEHTTQRIFDILAEYAEQLRNSPDLNNKPAPRRRSNPPTNPNHSSKRKKSSSNVKKSGQSSSSLEMDTDDVTIGSEDSSGGGVLQLSVTDDEQSQAATVNANDSNLESTSSPPSSRPVILAEGATCGTQSRNLIIADSSVGEALKMPNTAVIVPGSYIMPVSMVKGGQQIAVVSGGSKILATVPARSGQNMVFFQSFMNQNRKGAISAVKYSTIQPISGISSQSLAGVSAQPPVILPSTVALGQPLTLKKYGDDREGGELLLTISQPKESNSDQNDIPQPDSSTSVSSDSVDIKIEDSTIQGDHHDEKIFHGYQKSVITNSVGTSVIATTSLQPMKEHENHHIINLTSTNSIKVEPKSGERMQSVLVTACSSNGPMLSHTTPRYRKPMDIARTNNNEPMKEEFLNNGEKLQASNEQKTFRSNTTYYVNKMKKINAESNKIDSEMQKQAAIERELRLQKSLSEECEDLGVDEPSTSDLFPEADLLFDSNHSPSFDQTSQDIIKRAPQNNDKEDVKDSMNLFSDDENSSSLRTDLFEYVEYQTVETALDYQARQLMNGNNTESGSSGCEDNTLLAKCATMSEVTLNSPISPEMYQESSLHKYKFKYSNRKKGEKMRQSDFGGEVVSSSEDTVGSTELGKINCDEDNYKVVHVAITKTDIMKDEEKCELHCDGNLDSTSGRGARRSVRKLCSCCNGSQDGSLAKKRPPTSRPHTPAAPHKKAFLSKKR</sequence>
<feature type="compositionally biased region" description="Basic and acidic residues" evidence="1">
    <location>
        <begin position="1284"/>
        <end position="1300"/>
    </location>
</feature>
<evidence type="ECO:0000313" key="3">
    <source>
        <dbReference type="EMBL" id="CAH1153429.1"/>
    </source>
</evidence>
<feature type="compositionally biased region" description="Basic residues" evidence="1">
    <location>
        <begin position="3191"/>
        <end position="3201"/>
    </location>
</feature>